<sequence length="72" mass="8253">MTKSMESDSHLFLKMLADSRLDATKKEILDAEYSQISNEALEEVAKTRTRLLAYTYARDLLVKRVLTLTITT</sequence>
<dbReference type="InParanoid" id="E9GYW4"/>
<protein>
    <submittedName>
        <fullName evidence="1">Uncharacterized protein</fullName>
    </submittedName>
</protein>
<dbReference type="Proteomes" id="UP000000305">
    <property type="component" value="Unassembled WGS sequence"/>
</dbReference>
<accession>E9GYW4</accession>
<dbReference type="AlphaFoldDB" id="E9GYW4"/>
<gene>
    <name evidence="1" type="ORF">DAPPUDRAFT_250590</name>
</gene>
<dbReference type="EMBL" id="GL732576">
    <property type="protein sequence ID" value="EFX75337.1"/>
    <property type="molecule type" value="Genomic_DNA"/>
</dbReference>
<organism evidence="1 2">
    <name type="scientific">Daphnia pulex</name>
    <name type="common">Water flea</name>
    <dbReference type="NCBI Taxonomy" id="6669"/>
    <lineage>
        <taxon>Eukaryota</taxon>
        <taxon>Metazoa</taxon>
        <taxon>Ecdysozoa</taxon>
        <taxon>Arthropoda</taxon>
        <taxon>Crustacea</taxon>
        <taxon>Branchiopoda</taxon>
        <taxon>Diplostraca</taxon>
        <taxon>Cladocera</taxon>
        <taxon>Anomopoda</taxon>
        <taxon>Daphniidae</taxon>
        <taxon>Daphnia</taxon>
    </lineage>
</organism>
<keyword evidence="2" id="KW-1185">Reference proteome</keyword>
<name>E9GYW4_DAPPU</name>
<evidence type="ECO:0000313" key="2">
    <source>
        <dbReference type="Proteomes" id="UP000000305"/>
    </source>
</evidence>
<dbReference type="HOGENOM" id="CLU_2724793_0_0_1"/>
<evidence type="ECO:0000313" key="1">
    <source>
        <dbReference type="EMBL" id="EFX75337.1"/>
    </source>
</evidence>
<reference evidence="1 2" key="1">
    <citation type="journal article" date="2011" name="Science">
        <title>The ecoresponsive genome of Daphnia pulex.</title>
        <authorList>
            <person name="Colbourne J.K."/>
            <person name="Pfrender M.E."/>
            <person name="Gilbert D."/>
            <person name="Thomas W.K."/>
            <person name="Tucker A."/>
            <person name="Oakley T.H."/>
            <person name="Tokishita S."/>
            <person name="Aerts A."/>
            <person name="Arnold G.J."/>
            <person name="Basu M.K."/>
            <person name="Bauer D.J."/>
            <person name="Caceres C.E."/>
            <person name="Carmel L."/>
            <person name="Casola C."/>
            <person name="Choi J.H."/>
            <person name="Detter J.C."/>
            <person name="Dong Q."/>
            <person name="Dusheyko S."/>
            <person name="Eads B.D."/>
            <person name="Frohlich T."/>
            <person name="Geiler-Samerotte K.A."/>
            <person name="Gerlach D."/>
            <person name="Hatcher P."/>
            <person name="Jogdeo S."/>
            <person name="Krijgsveld J."/>
            <person name="Kriventseva E.V."/>
            <person name="Kultz D."/>
            <person name="Laforsch C."/>
            <person name="Lindquist E."/>
            <person name="Lopez J."/>
            <person name="Manak J.R."/>
            <person name="Muller J."/>
            <person name="Pangilinan J."/>
            <person name="Patwardhan R.P."/>
            <person name="Pitluck S."/>
            <person name="Pritham E.J."/>
            <person name="Rechtsteiner A."/>
            <person name="Rho M."/>
            <person name="Rogozin I.B."/>
            <person name="Sakarya O."/>
            <person name="Salamov A."/>
            <person name="Schaack S."/>
            <person name="Shapiro H."/>
            <person name="Shiga Y."/>
            <person name="Skalitzky C."/>
            <person name="Smith Z."/>
            <person name="Souvorov A."/>
            <person name="Sung W."/>
            <person name="Tang Z."/>
            <person name="Tsuchiya D."/>
            <person name="Tu H."/>
            <person name="Vos H."/>
            <person name="Wang M."/>
            <person name="Wolf Y.I."/>
            <person name="Yamagata H."/>
            <person name="Yamada T."/>
            <person name="Ye Y."/>
            <person name="Shaw J.R."/>
            <person name="Andrews J."/>
            <person name="Crease T.J."/>
            <person name="Tang H."/>
            <person name="Lucas S.M."/>
            <person name="Robertson H.M."/>
            <person name="Bork P."/>
            <person name="Koonin E.V."/>
            <person name="Zdobnov E.M."/>
            <person name="Grigoriev I.V."/>
            <person name="Lynch M."/>
            <person name="Boore J.L."/>
        </authorList>
    </citation>
    <scope>NUCLEOTIDE SEQUENCE [LARGE SCALE GENOMIC DNA]</scope>
</reference>
<proteinExistence type="predicted"/>
<dbReference type="KEGG" id="dpx:DAPPUDRAFT_250590"/>